<protein>
    <recommendedName>
        <fullName evidence="4">RING-type E3 ubiquitin transferase</fullName>
        <ecNumber evidence="4">2.3.2.27</ecNumber>
    </recommendedName>
</protein>
<feature type="domain" description="U-box" evidence="9">
    <location>
        <begin position="720"/>
        <end position="792"/>
    </location>
</feature>
<evidence type="ECO:0000259" key="9">
    <source>
        <dbReference type="PROSITE" id="PS51698"/>
    </source>
</evidence>
<dbReference type="AlphaFoldDB" id="A0ABD3EH17"/>
<feature type="coiled-coil region" evidence="7">
    <location>
        <begin position="315"/>
        <end position="349"/>
    </location>
</feature>
<keyword evidence="7" id="KW-0175">Coiled coil</keyword>
<dbReference type="CDD" id="cd16655">
    <property type="entry name" value="RING-Ubox_WDSUB1-like"/>
    <property type="match status" value="1"/>
</dbReference>
<evidence type="ECO:0000313" key="11">
    <source>
        <dbReference type="Proteomes" id="UP001632038"/>
    </source>
</evidence>
<dbReference type="SUPFAM" id="SSF56112">
    <property type="entry name" value="Protein kinase-like (PK-like)"/>
    <property type="match status" value="1"/>
</dbReference>
<dbReference type="CDD" id="cd01989">
    <property type="entry name" value="USP_STK_Ubox_N"/>
    <property type="match status" value="1"/>
</dbReference>
<comment type="pathway">
    <text evidence="3">Protein modification; protein ubiquitination.</text>
</comment>
<comment type="catalytic activity">
    <reaction evidence="1">
        <text>S-ubiquitinyl-[E2 ubiquitin-conjugating enzyme]-L-cysteine + [acceptor protein]-L-lysine = [E2 ubiquitin-conjugating enzyme]-L-cysteine + N(6)-ubiquitinyl-[acceptor protein]-L-lysine.</text>
        <dbReference type="EC" id="2.3.2.27"/>
    </reaction>
</comment>
<dbReference type="Gene3D" id="1.10.510.10">
    <property type="entry name" value="Transferase(Phosphotransferase) domain 1"/>
    <property type="match status" value="1"/>
</dbReference>
<name>A0ABD3EH17_9LAMI</name>
<evidence type="ECO:0000256" key="6">
    <source>
        <dbReference type="ARBA" id="ARBA00022786"/>
    </source>
</evidence>
<evidence type="ECO:0000256" key="5">
    <source>
        <dbReference type="ARBA" id="ARBA00022679"/>
    </source>
</evidence>
<dbReference type="SMART" id="SM00504">
    <property type="entry name" value="Ubox"/>
    <property type="match status" value="1"/>
</dbReference>
<evidence type="ECO:0000256" key="3">
    <source>
        <dbReference type="ARBA" id="ARBA00004906"/>
    </source>
</evidence>
<dbReference type="Gene3D" id="3.30.200.20">
    <property type="entry name" value="Phosphorylase Kinase, domain 1"/>
    <property type="match status" value="1"/>
</dbReference>
<reference evidence="11" key="1">
    <citation type="journal article" date="2024" name="IScience">
        <title>Strigolactones Initiate the Formation of Haustorium-like Structures in Castilleja.</title>
        <authorList>
            <person name="Buerger M."/>
            <person name="Peterson D."/>
            <person name="Chory J."/>
        </authorList>
    </citation>
    <scope>NUCLEOTIDE SEQUENCE [LARGE SCALE GENOMIC DNA]</scope>
</reference>
<dbReference type="PANTHER" id="PTHR45647">
    <property type="entry name" value="OS02G0152300 PROTEIN"/>
    <property type="match status" value="1"/>
</dbReference>
<organism evidence="10 11">
    <name type="scientific">Castilleja foliolosa</name>
    <dbReference type="NCBI Taxonomy" id="1961234"/>
    <lineage>
        <taxon>Eukaryota</taxon>
        <taxon>Viridiplantae</taxon>
        <taxon>Streptophyta</taxon>
        <taxon>Embryophyta</taxon>
        <taxon>Tracheophyta</taxon>
        <taxon>Spermatophyta</taxon>
        <taxon>Magnoliopsida</taxon>
        <taxon>eudicotyledons</taxon>
        <taxon>Gunneridae</taxon>
        <taxon>Pentapetalae</taxon>
        <taxon>asterids</taxon>
        <taxon>lamiids</taxon>
        <taxon>Lamiales</taxon>
        <taxon>Orobanchaceae</taxon>
        <taxon>Pedicularideae</taxon>
        <taxon>Castillejinae</taxon>
        <taxon>Castilleja</taxon>
    </lineage>
</organism>
<keyword evidence="6" id="KW-0833">Ubl conjugation pathway</keyword>
<dbReference type="InterPro" id="IPR000719">
    <property type="entry name" value="Prot_kinase_dom"/>
</dbReference>
<comment type="caution">
    <text evidence="10">The sequence shown here is derived from an EMBL/GenBank/DDBJ whole genome shotgun (WGS) entry which is preliminary data.</text>
</comment>
<feature type="domain" description="Protein kinase" evidence="8">
    <location>
        <begin position="447"/>
        <end position="700"/>
    </location>
</feature>
<sequence length="792" mass="88930">MGSEGETRNFNSPIYVAVGRNVKEGKSLLTWAVESFVGRDICLVHVHQPASLASLLNAKLSASKLKKHAINACQEYERSKMEKLMNQYFIFLSQREKHADKVCIEMRNIEKGIIQLIVQHNIQQLIMGAGAETFNKKKFSETISSKAMVICQLAPVSCHIWFVSKGCIIYSRPVGSGSHTNAISMTSTSNGGITSSDTKENMDVDADNVQYFEHPFTSMEEVGSTMTPMVGHSNGDSSPLFMNVELPRHLPSSSSNTSLDSDFQEKETCEIRDKLELYKLEHAVIDAEISKKSAFEESLRRWRAEEDALVAVRKADAEESLLKEEISRNREIEEQLLRQNQELQMIKNQHDQISKDLQFIWAHKPVLENRLKEAYCSEKELEEKIIQAVDLLVTFKGTRDKLQIEYDSAIRKVNKYRVLQTEDPSRILHAQFFGISFSDIIEATQNFSPSQKIGEGRYRSVFKGTLCNVKVAIKMLPSSASQSDSEFKNEIEILCRVRHPNIVTLIGACLESRSLVYEYIENGSLENYLSNPTQNHLSWQARIRIAIDMCSALIFLHADNNVHGNLKPSKILLDANLVTKISGFGISNLISPNDDPDKLAYVGPEYFENGELTTECDVYSFGVVMLRLLTARPATSAVRDVKCAVESGNLESVLDVSAGDWPLEKAELANLGLRCCERDPSDRPDLVSDVWAVLGPMSEFCYSAELSSIASCVDSTSQLKIPSHFLCPIFQEVMEDPHIAEDGYTYEADAITGWFNSGHKTSPMTNLKLGNCDLIPNYALYYAIQEWQQQNA</sequence>
<dbReference type="InterPro" id="IPR013083">
    <property type="entry name" value="Znf_RING/FYVE/PHD"/>
</dbReference>
<dbReference type="InterPro" id="IPR011009">
    <property type="entry name" value="Kinase-like_dom_sf"/>
</dbReference>
<dbReference type="InterPro" id="IPR001245">
    <property type="entry name" value="Ser-Thr/Tyr_kinase_cat_dom"/>
</dbReference>
<dbReference type="Gene3D" id="3.30.40.10">
    <property type="entry name" value="Zinc/RING finger domain, C3HC4 (zinc finger)"/>
    <property type="match status" value="1"/>
</dbReference>
<dbReference type="EC" id="2.3.2.27" evidence="4"/>
<keyword evidence="11" id="KW-1185">Reference proteome</keyword>
<proteinExistence type="predicted"/>
<evidence type="ECO:0000259" key="8">
    <source>
        <dbReference type="PROSITE" id="PS50011"/>
    </source>
</evidence>
<dbReference type="GO" id="GO:0061630">
    <property type="term" value="F:ubiquitin protein ligase activity"/>
    <property type="evidence" value="ECO:0007669"/>
    <property type="project" value="UniProtKB-EC"/>
</dbReference>
<evidence type="ECO:0000313" key="10">
    <source>
        <dbReference type="EMBL" id="KAL3653534.1"/>
    </source>
</evidence>
<dbReference type="PANTHER" id="PTHR45647:SF22">
    <property type="entry name" value="U-BOX DOMAIN-CONTAINING PROTEIN 32"/>
    <property type="match status" value="1"/>
</dbReference>
<dbReference type="SUPFAM" id="SSF57850">
    <property type="entry name" value="RING/U-box"/>
    <property type="match status" value="1"/>
</dbReference>
<evidence type="ECO:0000256" key="1">
    <source>
        <dbReference type="ARBA" id="ARBA00000900"/>
    </source>
</evidence>
<dbReference type="InterPro" id="IPR051348">
    <property type="entry name" value="U-box_ubiquitin_ligases"/>
</dbReference>
<dbReference type="Pfam" id="PF07714">
    <property type="entry name" value="PK_Tyr_Ser-Thr"/>
    <property type="match status" value="1"/>
</dbReference>
<evidence type="ECO:0000256" key="4">
    <source>
        <dbReference type="ARBA" id="ARBA00012483"/>
    </source>
</evidence>
<dbReference type="EMBL" id="JAVIJP010000005">
    <property type="protein sequence ID" value="KAL3653534.1"/>
    <property type="molecule type" value="Genomic_DNA"/>
</dbReference>
<dbReference type="PROSITE" id="PS50011">
    <property type="entry name" value="PROTEIN_KINASE_DOM"/>
    <property type="match status" value="1"/>
</dbReference>
<evidence type="ECO:0000256" key="7">
    <source>
        <dbReference type="SAM" id="Coils"/>
    </source>
</evidence>
<evidence type="ECO:0000256" key="2">
    <source>
        <dbReference type="ARBA" id="ARBA00003861"/>
    </source>
</evidence>
<dbReference type="InterPro" id="IPR003613">
    <property type="entry name" value="Ubox_domain"/>
</dbReference>
<gene>
    <name evidence="10" type="ORF">CASFOL_003215</name>
</gene>
<dbReference type="PROSITE" id="PS51698">
    <property type="entry name" value="U_BOX"/>
    <property type="match status" value="1"/>
</dbReference>
<dbReference type="Proteomes" id="UP001632038">
    <property type="component" value="Unassembled WGS sequence"/>
</dbReference>
<accession>A0ABD3EH17</accession>
<dbReference type="Pfam" id="PF04564">
    <property type="entry name" value="U-box"/>
    <property type="match status" value="1"/>
</dbReference>
<comment type="function">
    <text evidence="2">Functions as an E3 ubiquitin ligase.</text>
</comment>
<keyword evidence="5" id="KW-0808">Transferase</keyword>